<evidence type="ECO:0000313" key="4">
    <source>
        <dbReference type="Proteomes" id="UP000663908"/>
    </source>
</evidence>
<organism evidence="3 4">
    <name type="scientific">Streptomyces cyanogenus</name>
    <dbReference type="NCBI Taxonomy" id="80860"/>
    <lineage>
        <taxon>Bacteria</taxon>
        <taxon>Bacillati</taxon>
        <taxon>Actinomycetota</taxon>
        <taxon>Actinomycetes</taxon>
        <taxon>Kitasatosporales</taxon>
        <taxon>Streptomycetaceae</taxon>
        <taxon>Streptomyces</taxon>
    </lineage>
</organism>
<accession>A0ABX7U1I5</accession>
<evidence type="ECO:0000256" key="1">
    <source>
        <dbReference type="SAM" id="SignalP"/>
    </source>
</evidence>
<evidence type="ECO:0000313" key="3">
    <source>
        <dbReference type="EMBL" id="QTE02373.1"/>
    </source>
</evidence>
<dbReference type="EMBL" id="CP071839">
    <property type="protein sequence ID" value="QTE02373.1"/>
    <property type="molecule type" value="Genomic_DNA"/>
</dbReference>
<keyword evidence="4" id="KW-1185">Reference proteome</keyword>
<name>A0ABX7U1I5_STRCY</name>
<dbReference type="Gene3D" id="2.80.10.50">
    <property type="match status" value="1"/>
</dbReference>
<dbReference type="InterPro" id="IPR000772">
    <property type="entry name" value="Ricin_B_lectin"/>
</dbReference>
<gene>
    <name evidence="3" type="ORF">S1361_33895</name>
</gene>
<evidence type="ECO:0000259" key="2">
    <source>
        <dbReference type="Pfam" id="PF14200"/>
    </source>
</evidence>
<dbReference type="SUPFAM" id="SSF50370">
    <property type="entry name" value="Ricin B-like lectins"/>
    <property type="match status" value="1"/>
</dbReference>
<dbReference type="Proteomes" id="UP000663908">
    <property type="component" value="Chromosome"/>
</dbReference>
<protein>
    <recommendedName>
        <fullName evidence="2">Ricin B lectin domain-containing protein</fullName>
    </recommendedName>
</protein>
<sequence length="106" mass="10158">MARPLPAAGSLAALSLADALLTAAPVPAATAATAALPTGSVTVVNAASGRCLDARAAGTADGTVVQQYACNVTVSLGGTGTISHVVNNTGGPSNATTNVANLVRYP</sequence>
<reference evidence="3 4" key="1">
    <citation type="submission" date="2021-03" db="EMBL/GenBank/DDBJ databases">
        <title>Complete genome sequence of Streptomyces cyanogenus S136, producer of anticancer angucycline landomycin A.</title>
        <authorList>
            <person name="Hrab P."/>
            <person name="Ruckert C."/>
            <person name="Busche T."/>
            <person name="Ostash I."/>
            <person name="Kalinowski J."/>
            <person name="Fedorenko V."/>
            <person name="Yushchuk O."/>
            <person name="Ostash B."/>
        </authorList>
    </citation>
    <scope>NUCLEOTIDE SEQUENCE [LARGE SCALE GENOMIC DNA]</scope>
    <source>
        <strain evidence="3 4">S136</strain>
    </source>
</reference>
<proteinExistence type="predicted"/>
<dbReference type="InterPro" id="IPR035992">
    <property type="entry name" value="Ricin_B-like_lectins"/>
</dbReference>
<feature type="chain" id="PRO_5047270583" description="Ricin B lectin domain-containing protein" evidence="1">
    <location>
        <begin position="29"/>
        <end position="106"/>
    </location>
</feature>
<feature type="signal peptide" evidence="1">
    <location>
        <begin position="1"/>
        <end position="28"/>
    </location>
</feature>
<feature type="domain" description="Ricin B lectin" evidence="2">
    <location>
        <begin position="38"/>
        <end position="71"/>
    </location>
</feature>
<keyword evidence="1" id="KW-0732">Signal</keyword>
<dbReference type="CDD" id="cd00161">
    <property type="entry name" value="beta-trefoil_Ricin-like"/>
    <property type="match status" value="1"/>
</dbReference>
<dbReference type="Pfam" id="PF14200">
    <property type="entry name" value="RicinB_lectin_2"/>
    <property type="match status" value="1"/>
</dbReference>